<dbReference type="AlphaFoldDB" id="T0YGQ1"/>
<gene>
    <name evidence="1" type="ORF">B2A_12729</name>
</gene>
<dbReference type="Gene3D" id="1.25.40.10">
    <property type="entry name" value="Tetratricopeptide repeat domain"/>
    <property type="match status" value="1"/>
</dbReference>
<evidence type="ECO:0000313" key="1">
    <source>
        <dbReference type="EMBL" id="EQD34621.1"/>
    </source>
</evidence>
<protein>
    <submittedName>
        <fullName evidence="1">TPR repeat-containing protein</fullName>
    </submittedName>
</protein>
<accession>T0YGQ1</accession>
<proteinExistence type="predicted"/>
<comment type="caution">
    <text evidence="1">The sequence shown here is derived from an EMBL/GenBank/DDBJ whole genome shotgun (WGS) entry which is preliminary data.</text>
</comment>
<dbReference type="EMBL" id="AUZZ01009178">
    <property type="protein sequence ID" value="EQD34621.1"/>
    <property type="molecule type" value="Genomic_DNA"/>
</dbReference>
<feature type="non-terminal residue" evidence="1">
    <location>
        <position position="174"/>
    </location>
</feature>
<sequence>MAWYRFSAVGAHFLPATLAIAAIEMRKHPSTPAPALATIDAAMRQAPVWAPRLALGAVALLVRTGHAKEAMGFLEKARRRWTEDSDLGYAQALLDIRLGHRRRAIRILRVLVLHHPEDPLFLNALGYTWAVQGQHLHRARSLVRKALSEDPEDPALLDSLGWADFKLKRWSGAL</sequence>
<reference evidence="1" key="1">
    <citation type="submission" date="2013-08" db="EMBL/GenBank/DDBJ databases">
        <authorList>
            <person name="Mendez C."/>
            <person name="Richter M."/>
            <person name="Ferrer M."/>
            <person name="Sanchez J."/>
        </authorList>
    </citation>
    <scope>NUCLEOTIDE SEQUENCE</scope>
</reference>
<organism evidence="1">
    <name type="scientific">mine drainage metagenome</name>
    <dbReference type="NCBI Taxonomy" id="410659"/>
    <lineage>
        <taxon>unclassified sequences</taxon>
        <taxon>metagenomes</taxon>
        <taxon>ecological metagenomes</taxon>
    </lineage>
</organism>
<reference evidence="1" key="2">
    <citation type="journal article" date="2014" name="ISME J.">
        <title>Microbial stratification in low pH oxic and suboxic macroscopic growths along an acid mine drainage.</title>
        <authorList>
            <person name="Mendez-Garcia C."/>
            <person name="Mesa V."/>
            <person name="Sprenger R.R."/>
            <person name="Richter M."/>
            <person name="Diez M.S."/>
            <person name="Solano J."/>
            <person name="Bargiela R."/>
            <person name="Golyshina O.V."/>
            <person name="Manteca A."/>
            <person name="Ramos J.L."/>
            <person name="Gallego J.R."/>
            <person name="Llorente I."/>
            <person name="Martins Dos Santos V.A."/>
            <person name="Jensen O.N."/>
            <person name="Pelaez A.I."/>
            <person name="Sanchez J."/>
            <person name="Ferrer M."/>
        </authorList>
    </citation>
    <scope>NUCLEOTIDE SEQUENCE</scope>
</reference>
<name>T0YGQ1_9ZZZZ</name>
<dbReference type="InterPro" id="IPR011990">
    <property type="entry name" value="TPR-like_helical_dom_sf"/>
</dbReference>
<dbReference type="SUPFAM" id="SSF48452">
    <property type="entry name" value="TPR-like"/>
    <property type="match status" value="1"/>
</dbReference>